<dbReference type="AlphaFoldDB" id="A0A3R7SCT2"/>
<dbReference type="InterPro" id="IPR002645">
    <property type="entry name" value="STAS_dom"/>
</dbReference>
<reference evidence="4" key="1">
    <citation type="submission" date="2018-05" db="EMBL/GenBank/DDBJ databases">
        <title>Reclassification of Methylarcula marina and Methylarcula terricola as Paracoccus methylarcula sp.nov., comb.nov. and Paracoccus terricola comb.nov.</title>
        <authorList>
            <person name="Shmareva M.N."/>
            <person name="Doronina N.V."/>
            <person name="Vasilenko O.V."/>
            <person name="Tarlachkov S.V."/>
            <person name="Trotsenko Y.A."/>
        </authorList>
    </citation>
    <scope>NUCLEOTIDE SEQUENCE [LARGE SCALE GENOMIC DNA]</scope>
    <source>
        <strain evidence="4">VKM B-2159</strain>
    </source>
</reference>
<dbReference type="EMBL" id="PXNQ02000006">
    <property type="protein sequence ID" value="RNF34548.1"/>
    <property type="molecule type" value="Genomic_DNA"/>
</dbReference>
<dbReference type="InterPro" id="IPR003658">
    <property type="entry name" value="Anti-sigma_ant"/>
</dbReference>
<keyword evidence="5" id="KW-1185">Reference proteome</keyword>
<evidence type="ECO:0000313" key="4">
    <source>
        <dbReference type="EMBL" id="RNF34548.1"/>
    </source>
</evidence>
<dbReference type="OrthoDB" id="9796076at2"/>
<dbReference type="Proteomes" id="UP000238137">
    <property type="component" value="Unassembled WGS sequence"/>
</dbReference>
<dbReference type="PANTHER" id="PTHR33495:SF2">
    <property type="entry name" value="ANTI-SIGMA FACTOR ANTAGONIST TM_1081-RELATED"/>
    <property type="match status" value="1"/>
</dbReference>
<comment type="similarity">
    <text evidence="1 2">Belongs to the anti-sigma-factor antagonist family.</text>
</comment>
<gene>
    <name evidence="4" type="ORF">A7A09_011430</name>
</gene>
<dbReference type="GO" id="GO:0043856">
    <property type="term" value="F:anti-sigma factor antagonist activity"/>
    <property type="evidence" value="ECO:0007669"/>
    <property type="project" value="InterPro"/>
</dbReference>
<accession>A0A3R7SCT2</accession>
<evidence type="ECO:0000259" key="3">
    <source>
        <dbReference type="PROSITE" id="PS50801"/>
    </source>
</evidence>
<feature type="domain" description="STAS" evidence="3">
    <location>
        <begin position="13"/>
        <end position="108"/>
    </location>
</feature>
<evidence type="ECO:0000256" key="2">
    <source>
        <dbReference type="RuleBase" id="RU003749"/>
    </source>
</evidence>
<sequence length="108" mass="11929">MNLTAANDGKTTIIITRETRIDAVNATQFKDVMREIINDHGKPALLDLRYVDFMDSSGLGALVAVHKAMPPGLSLTLANMTPNVERVFKLTRMDSVFQVLPTQQQENG</sequence>
<dbReference type="Gene3D" id="3.30.750.24">
    <property type="entry name" value="STAS domain"/>
    <property type="match status" value="1"/>
</dbReference>
<organism evidence="4 5">
    <name type="scientific">Paracoccus methylarcula</name>
    <dbReference type="NCBI Taxonomy" id="72022"/>
    <lineage>
        <taxon>Bacteria</taxon>
        <taxon>Pseudomonadati</taxon>
        <taxon>Pseudomonadota</taxon>
        <taxon>Alphaproteobacteria</taxon>
        <taxon>Rhodobacterales</taxon>
        <taxon>Paracoccaceae</taxon>
        <taxon>Paracoccus</taxon>
    </lineage>
</organism>
<dbReference type="SUPFAM" id="SSF52091">
    <property type="entry name" value="SpoIIaa-like"/>
    <property type="match status" value="1"/>
</dbReference>
<dbReference type="Pfam" id="PF01740">
    <property type="entry name" value="STAS"/>
    <property type="match status" value="1"/>
</dbReference>
<dbReference type="CDD" id="cd07043">
    <property type="entry name" value="STAS_anti-anti-sigma_factors"/>
    <property type="match status" value="1"/>
</dbReference>
<dbReference type="PROSITE" id="PS50801">
    <property type="entry name" value="STAS"/>
    <property type="match status" value="1"/>
</dbReference>
<evidence type="ECO:0000256" key="1">
    <source>
        <dbReference type="ARBA" id="ARBA00009013"/>
    </source>
</evidence>
<dbReference type="PANTHER" id="PTHR33495">
    <property type="entry name" value="ANTI-SIGMA FACTOR ANTAGONIST TM_1081-RELATED-RELATED"/>
    <property type="match status" value="1"/>
</dbReference>
<name>A0A3R7SCT2_9RHOB</name>
<evidence type="ECO:0000313" key="5">
    <source>
        <dbReference type="Proteomes" id="UP000238137"/>
    </source>
</evidence>
<comment type="caution">
    <text evidence="4">The sequence shown here is derived from an EMBL/GenBank/DDBJ whole genome shotgun (WGS) entry which is preliminary data.</text>
</comment>
<protein>
    <recommendedName>
        <fullName evidence="2">Anti-sigma factor antagonist</fullName>
    </recommendedName>
</protein>
<dbReference type="NCBIfam" id="TIGR00377">
    <property type="entry name" value="ant_ant_sig"/>
    <property type="match status" value="1"/>
</dbReference>
<proteinExistence type="inferred from homology"/>
<dbReference type="InterPro" id="IPR036513">
    <property type="entry name" value="STAS_dom_sf"/>
</dbReference>